<proteinExistence type="predicted"/>
<dbReference type="Proteomes" id="UP000000422">
    <property type="component" value="Chromosome"/>
</dbReference>
<dbReference type="EMBL" id="BX571661">
    <property type="protein sequence ID" value="CAE10817.1"/>
    <property type="molecule type" value="Genomic_DNA"/>
</dbReference>
<evidence type="ECO:0000313" key="4">
    <source>
        <dbReference type="Proteomes" id="UP000000422"/>
    </source>
</evidence>
<feature type="transmembrane region" description="Helical" evidence="1">
    <location>
        <begin position="42"/>
        <end position="64"/>
    </location>
</feature>
<dbReference type="KEGG" id="wsu:WS1799"/>
<feature type="transmembrane region" description="Helical" evidence="1">
    <location>
        <begin position="126"/>
        <end position="147"/>
    </location>
</feature>
<evidence type="ECO:0000259" key="2">
    <source>
        <dbReference type="Pfam" id="PF09335"/>
    </source>
</evidence>
<feature type="transmembrane region" description="Helical" evidence="1">
    <location>
        <begin position="159"/>
        <end position="179"/>
    </location>
</feature>
<dbReference type="GO" id="GO:0005886">
    <property type="term" value="C:plasma membrane"/>
    <property type="evidence" value="ECO:0007669"/>
    <property type="project" value="TreeGrafter"/>
</dbReference>
<dbReference type="InterPro" id="IPR051311">
    <property type="entry name" value="DedA_domain"/>
</dbReference>
<protein>
    <submittedName>
        <fullName evidence="3">INTEGRAL MEMBRANE PROTEIN</fullName>
    </submittedName>
</protein>
<sequence length="189" mass="21180">MQETLTSLSTYGYLFLFLYSLGGGFVGLVAASVLAYAGKMDLGVSMLVAGIANFLGDIGLFYLARYQKGEVMRYLVKQRRKLALAHLWMKRYGNAVIFIQKYIYGIKTLVPLAIGFTKYNDWKFGIYNFFASLVWAVVIGLGGYFSGELFMELFEILSLRPYLAPILVAILLGGLWLWMGSVSKKGSKR</sequence>
<dbReference type="AlphaFoldDB" id="Q7M897"/>
<accession>Q7M897</accession>
<evidence type="ECO:0000313" key="3">
    <source>
        <dbReference type="EMBL" id="CAE10817.1"/>
    </source>
</evidence>
<dbReference type="Pfam" id="PF09335">
    <property type="entry name" value="VTT_dom"/>
    <property type="match status" value="1"/>
</dbReference>
<feature type="transmembrane region" description="Helical" evidence="1">
    <location>
        <begin position="12"/>
        <end position="36"/>
    </location>
</feature>
<name>Q7M897_WOLSU</name>
<dbReference type="eggNOG" id="COG0586">
    <property type="taxonomic scope" value="Bacteria"/>
</dbReference>
<feature type="domain" description="VTT" evidence="2">
    <location>
        <begin position="31"/>
        <end position="144"/>
    </location>
</feature>
<keyword evidence="1" id="KW-1133">Transmembrane helix</keyword>
<dbReference type="RefSeq" id="WP_011139600.1">
    <property type="nucleotide sequence ID" value="NC_005090.1"/>
</dbReference>
<dbReference type="InterPro" id="IPR032816">
    <property type="entry name" value="VTT_dom"/>
</dbReference>
<evidence type="ECO:0000256" key="1">
    <source>
        <dbReference type="SAM" id="Phobius"/>
    </source>
</evidence>
<keyword evidence="4" id="KW-1185">Reference proteome</keyword>
<dbReference type="PANTHER" id="PTHR42709">
    <property type="entry name" value="ALKALINE PHOSPHATASE LIKE PROTEIN"/>
    <property type="match status" value="1"/>
</dbReference>
<keyword evidence="1" id="KW-0472">Membrane</keyword>
<gene>
    <name evidence="3" type="ordered locus">WS1799</name>
</gene>
<dbReference type="HOGENOM" id="CLU_044208_7_1_7"/>
<dbReference type="PANTHER" id="PTHR42709:SF2">
    <property type="entry name" value="INNER MEMBRANE PROTEIN YOHD"/>
    <property type="match status" value="1"/>
</dbReference>
<reference evidence="3 4" key="1">
    <citation type="journal article" date="2003" name="Proc. Natl. Acad. Sci. U.S.A.">
        <title>Complete genome sequence and analysis of Wolinella succinogenes.</title>
        <authorList>
            <person name="Baar C."/>
            <person name="Eppinger M."/>
            <person name="Raddatz G."/>
            <person name="Simon JM."/>
            <person name="Lanz C."/>
            <person name="Klimmek O."/>
            <person name="Nandakumar R."/>
            <person name="Gross R."/>
            <person name="Rosinus A."/>
            <person name="Keller H."/>
            <person name="Jagtap P."/>
            <person name="Linke B."/>
            <person name="Meyer F."/>
            <person name="Lederer H."/>
            <person name="Schuster S.C."/>
        </authorList>
    </citation>
    <scope>NUCLEOTIDE SEQUENCE [LARGE SCALE GENOMIC DNA]</scope>
    <source>
        <strain evidence="4">ATCC 29543 / DSM 1740 / CCUG 13145 / JCM 31913 / LMG 7466 / NCTC 11488 / FDC 602W</strain>
    </source>
</reference>
<dbReference type="STRING" id="273121.WS1799"/>
<keyword evidence="1" id="KW-0812">Transmembrane</keyword>
<organism evidence="4">
    <name type="scientific">Wolinella succinogenes (strain ATCC 29543 / DSM 1740 / CCUG 13145 / JCM 31913 / LMG 7466 / NCTC 11488 / FDC 602W)</name>
    <name type="common">Vibrio succinogenes</name>
    <dbReference type="NCBI Taxonomy" id="273121"/>
    <lineage>
        <taxon>Bacteria</taxon>
        <taxon>Pseudomonadati</taxon>
        <taxon>Campylobacterota</taxon>
        <taxon>Epsilonproteobacteria</taxon>
        <taxon>Campylobacterales</taxon>
        <taxon>Helicobacteraceae</taxon>
        <taxon>Wolinella</taxon>
    </lineage>
</organism>